<comment type="caution">
    <text evidence="1">The sequence shown here is derived from an EMBL/GenBank/DDBJ whole genome shotgun (WGS) entry which is preliminary data.</text>
</comment>
<proteinExistence type="predicted"/>
<dbReference type="PANTHER" id="PTHR41248:SF1">
    <property type="entry name" value="NORD PROTEIN"/>
    <property type="match status" value="1"/>
</dbReference>
<protein>
    <submittedName>
        <fullName evidence="1">Nitric oxide reductase activation protein</fullName>
    </submittedName>
</protein>
<reference evidence="1 2" key="1">
    <citation type="submission" date="2021-03" db="EMBL/GenBank/DDBJ databases">
        <title>Genomic Encyclopedia of Type Strains, Phase IV (KMG-IV): sequencing the most valuable type-strain genomes for metagenomic binning, comparative biology and taxonomic classification.</title>
        <authorList>
            <person name="Goeker M."/>
        </authorList>
    </citation>
    <scope>NUCLEOTIDE SEQUENCE [LARGE SCALE GENOMIC DNA]</scope>
    <source>
        <strain evidence="1 2">DSM 24004</strain>
    </source>
</reference>
<dbReference type="EMBL" id="JAGGKS010000001">
    <property type="protein sequence ID" value="MBP1924774.1"/>
    <property type="molecule type" value="Genomic_DNA"/>
</dbReference>
<dbReference type="Gene3D" id="3.40.50.410">
    <property type="entry name" value="von Willebrand factor, type A domain"/>
    <property type="match status" value="1"/>
</dbReference>
<dbReference type="RefSeq" id="WP_245210282.1">
    <property type="nucleotide sequence ID" value="NZ_JAGGKS010000001.1"/>
</dbReference>
<organism evidence="1 2">
    <name type="scientific">Sedimentibacter acidaminivorans</name>
    <dbReference type="NCBI Taxonomy" id="913099"/>
    <lineage>
        <taxon>Bacteria</taxon>
        <taxon>Bacillati</taxon>
        <taxon>Bacillota</taxon>
        <taxon>Tissierellia</taxon>
        <taxon>Sedimentibacter</taxon>
    </lineage>
</organism>
<evidence type="ECO:0000313" key="1">
    <source>
        <dbReference type="EMBL" id="MBP1924774.1"/>
    </source>
</evidence>
<dbReference type="InterPro" id="IPR051928">
    <property type="entry name" value="NorD/CobT"/>
</dbReference>
<dbReference type="CDD" id="cd01454">
    <property type="entry name" value="vWA_norD_type"/>
    <property type="match status" value="1"/>
</dbReference>
<gene>
    <name evidence="1" type="ORF">J2Z76_000627</name>
</gene>
<dbReference type="InterPro" id="IPR036465">
    <property type="entry name" value="vWFA_dom_sf"/>
</dbReference>
<name>A0ABS4GAS0_9FIRM</name>
<sequence length="256" mass="28994">MKEKYYKLSSELMPVISELVRKTMPLLIHENSTSVSKNHLYGSQFNADSIAKKDFRYFAKKLPPDESPSLVVALRIDESASMSAFGRLEAAKRAAIAVYEFCEQCKIPIIIYGDTADRSSLEQMSLYAYCDFVHLEQGDRFRLMNIQGRSNNRDGMSIRILAEKLLMAKEQTKLMISISDGQPKAMPDYSGDVAISDMQMVLKEYRRKGIAFLAAAIGQDKDTICDIYGKESFLDITDLRQLPVRLVKIIARYLSS</sequence>
<dbReference type="PANTHER" id="PTHR41248">
    <property type="entry name" value="NORD PROTEIN"/>
    <property type="match status" value="1"/>
</dbReference>
<dbReference type="Proteomes" id="UP001519342">
    <property type="component" value="Unassembled WGS sequence"/>
</dbReference>
<dbReference type="SUPFAM" id="SSF53300">
    <property type="entry name" value="vWA-like"/>
    <property type="match status" value="1"/>
</dbReference>
<keyword evidence="2" id="KW-1185">Reference proteome</keyword>
<accession>A0ABS4GAS0</accession>
<evidence type="ECO:0000313" key="2">
    <source>
        <dbReference type="Proteomes" id="UP001519342"/>
    </source>
</evidence>